<protein>
    <submittedName>
        <fullName evidence="7">Antiholin-like protein LrgA</fullName>
    </submittedName>
</protein>
<comment type="caution">
    <text evidence="7">The sequence shown here is derived from an EMBL/GenBank/DDBJ whole genome shotgun (WGS) entry which is preliminary data.</text>
</comment>
<comment type="subcellular location">
    <subcellularLocation>
        <location evidence="1">Cell membrane</location>
        <topology evidence="1">Multi-pass membrane protein</topology>
    </subcellularLocation>
</comment>
<keyword evidence="5 6" id="KW-0472">Membrane</keyword>
<evidence type="ECO:0000256" key="3">
    <source>
        <dbReference type="ARBA" id="ARBA00022692"/>
    </source>
</evidence>
<feature type="transmembrane region" description="Helical" evidence="6">
    <location>
        <begin position="31"/>
        <end position="52"/>
    </location>
</feature>
<dbReference type="GO" id="GO:0005886">
    <property type="term" value="C:plasma membrane"/>
    <property type="evidence" value="ECO:0007669"/>
    <property type="project" value="UniProtKB-SubCell"/>
</dbReference>
<gene>
    <name evidence="7" type="ORF">VIBNISOn1_1160023</name>
</gene>
<dbReference type="Proteomes" id="UP000018211">
    <property type="component" value="Unassembled WGS sequence"/>
</dbReference>
<proteinExistence type="predicted"/>
<sequence length="120" mass="13006">MLQRVLGYAISFLVIMACLLVGLTIQHLLGLAIPGSIFGMLILFFLLVMGWIPVEWVRPTSQLFIRYMVLLFVPISVGLMNHFDMLVANALPILASAVGGTAIVLILLALGLEKLLKGAS</sequence>
<evidence type="ECO:0000313" key="8">
    <source>
        <dbReference type="Proteomes" id="UP000018211"/>
    </source>
</evidence>
<name>A0AAV2VIN6_9VIBR</name>
<feature type="transmembrane region" description="Helical" evidence="6">
    <location>
        <begin position="64"/>
        <end position="83"/>
    </location>
</feature>
<dbReference type="GeneID" id="97541441"/>
<evidence type="ECO:0000313" key="7">
    <source>
        <dbReference type="EMBL" id="CCO44516.1"/>
    </source>
</evidence>
<dbReference type="PROSITE" id="PS51257">
    <property type="entry name" value="PROKAR_LIPOPROTEIN"/>
    <property type="match status" value="1"/>
</dbReference>
<feature type="transmembrane region" description="Helical" evidence="6">
    <location>
        <begin position="5"/>
        <end position="25"/>
    </location>
</feature>
<dbReference type="PANTHER" id="PTHR33931:SF5">
    <property type="entry name" value="UPF0299 MEMBRANE PROTEIN YOHJ"/>
    <property type="match status" value="1"/>
</dbReference>
<dbReference type="RefSeq" id="WP_004400117.1">
    <property type="nucleotide sequence ID" value="NZ_LK391965.1"/>
</dbReference>
<organism evidence="7 8">
    <name type="scientific">Vibrio nigripulchritudo SOn1</name>
    <dbReference type="NCBI Taxonomy" id="1238450"/>
    <lineage>
        <taxon>Bacteria</taxon>
        <taxon>Pseudomonadati</taxon>
        <taxon>Pseudomonadota</taxon>
        <taxon>Gammaproteobacteria</taxon>
        <taxon>Vibrionales</taxon>
        <taxon>Vibrionaceae</taxon>
        <taxon>Vibrio</taxon>
    </lineage>
</organism>
<keyword evidence="4 6" id="KW-1133">Transmembrane helix</keyword>
<evidence type="ECO:0000256" key="6">
    <source>
        <dbReference type="SAM" id="Phobius"/>
    </source>
</evidence>
<dbReference type="AlphaFoldDB" id="A0AAV2VIN6"/>
<accession>A0AAV2VIN6</accession>
<evidence type="ECO:0000256" key="1">
    <source>
        <dbReference type="ARBA" id="ARBA00004651"/>
    </source>
</evidence>
<dbReference type="PANTHER" id="PTHR33931">
    <property type="entry name" value="HOLIN-LIKE PROTEIN CIDA-RELATED"/>
    <property type="match status" value="1"/>
</dbReference>
<evidence type="ECO:0000256" key="2">
    <source>
        <dbReference type="ARBA" id="ARBA00022475"/>
    </source>
</evidence>
<dbReference type="InterPro" id="IPR005538">
    <property type="entry name" value="LrgA/CidA"/>
</dbReference>
<feature type="transmembrane region" description="Helical" evidence="6">
    <location>
        <begin position="89"/>
        <end position="112"/>
    </location>
</feature>
<dbReference type="Pfam" id="PF03788">
    <property type="entry name" value="LrgA"/>
    <property type="match status" value="1"/>
</dbReference>
<reference evidence="7 8" key="1">
    <citation type="journal article" date="2013" name="ISME J.">
        <title>Comparative genomics of pathogenic lineages of Vibrio nigripulchritudo identifies virulence-associated traits.</title>
        <authorList>
            <person name="Goudenege D."/>
            <person name="Labreuche Y."/>
            <person name="Krin E."/>
            <person name="Ansquer D."/>
            <person name="Mangenot S."/>
            <person name="Calteau A."/>
            <person name="Medigue C."/>
            <person name="Mazel D."/>
            <person name="Polz M.F."/>
            <person name="Le Roux F."/>
        </authorList>
    </citation>
    <scope>NUCLEOTIDE SEQUENCE [LARGE SCALE GENOMIC DNA]</scope>
    <source>
        <strain evidence="7 8">SOn1</strain>
    </source>
</reference>
<dbReference type="EMBL" id="CAOF01000020">
    <property type="protein sequence ID" value="CCO44516.1"/>
    <property type="molecule type" value="Genomic_DNA"/>
</dbReference>
<evidence type="ECO:0000256" key="4">
    <source>
        <dbReference type="ARBA" id="ARBA00022989"/>
    </source>
</evidence>
<keyword evidence="3 6" id="KW-0812">Transmembrane</keyword>
<evidence type="ECO:0000256" key="5">
    <source>
        <dbReference type="ARBA" id="ARBA00023136"/>
    </source>
</evidence>
<keyword evidence="2" id="KW-1003">Cell membrane</keyword>